<keyword evidence="1" id="KW-0489">Methyltransferase</keyword>
<dbReference type="Proteomes" id="UP000184420">
    <property type="component" value="Unassembled WGS sequence"/>
</dbReference>
<protein>
    <submittedName>
        <fullName evidence="1">Methyltransferase domain-containing protein</fullName>
    </submittedName>
</protein>
<evidence type="ECO:0000313" key="2">
    <source>
        <dbReference type="Proteomes" id="UP000184420"/>
    </source>
</evidence>
<keyword evidence="1" id="KW-0808">Transferase</keyword>
<name>A0A1M7MV32_9BACT</name>
<dbReference type="RefSeq" id="WP_073087598.1">
    <property type="nucleotide sequence ID" value="NZ_FRBL01000015.1"/>
</dbReference>
<dbReference type="EMBL" id="FRBL01000015">
    <property type="protein sequence ID" value="SHM95017.1"/>
    <property type="molecule type" value="Genomic_DNA"/>
</dbReference>
<dbReference type="STRING" id="1419482.SAMN05444266_11517"/>
<dbReference type="InterPro" id="IPR029063">
    <property type="entry name" value="SAM-dependent_MTases_sf"/>
</dbReference>
<accession>A0A1M7MV32</accession>
<dbReference type="Pfam" id="PF13489">
    <property type="entry name" value="Methyltransf_23"/>
    <property type="match status" value="1"/>
</dbReference>
<dbReference type="GO" id="GO:0008168">
    <property type="term" value="F:methyltransferase activity"/>
    <property type="evidence" value="ECO:0007669"/>
    <property type="project" value="UniProtKB-KW"/>
</dbReference>
<sequence>MEIKEAIALIHAEGLQAGTWADLGCGEGLFSVALAHLLPPGSTILAIDQQPVKPLPYSIPAGISVMRQQADFSLTNFQLPALQGIVMANSLHYITDKPNLIKRLAQSLTDDGTFIIVEYETTQANPWVPYPITLQALTELFREAGFTNTIKLGERNSVYRSGKMYAARISR</sequence>
<dbReference type="Gene3D" id="3.40.50.150">
    <property type="entry name" value="Vaccinia Virus protein VP39"/>
    <property type="match status" value="1"/>
</dbReference>
<reference evidence="1 2" key="1">
    <citation type="submission" date="2016-11" db="EMBL/GenBank/DDBJ databases">
        <authorList>
            <person name="Jaros S."/>
            <person name="Januszkiewicz K."/>
            <person name="Wedrychowicz H."/>
        </authorList>
    </citation>
    <scope>NUCLEOTIDE SEQUENCE [LARGE SCALE GENOMIC DNA]</scope>
    <source>
        <strain evidence="1 2">DSM 27406</strain>
    </source>
</reference>
<organism evidence="1 2">
    <name type="scientific">Chitinophaga jiangningensis</name>
    <dbReference type="NCBI Taxonomy" id="1419482"/>
    <lineage>
        <taxon>Bacteria</taxon>
        <taxon>Pseudomonadati</taxon>
        <taxon>Bacteroidota</taxon>
        <taxon>Chitinophagia</taxon>
        <taxon>Chitinophagales</taxon>
        <taxon>Chitinophagaceae</taxon>
        <taxon>Chitinophaga</taxon>
    </lineage>
</organism>
<dbReference type="GO" id="GO:0032259">
    <property type="term" value="P:methylation"/>
    <property type="evidence" value="ECO:0007669"/>
    <property type="project" value="UniProtKB-KW"/>
</dbReference>
<dbReference type="AlphaFoldDB" id="A0A1M7MV32"/>
<dbReference type="OrthoDB" id="9784101at2"/>
<proteinExistence type="predicted"/>
<gene>
    <name evidence="1" type="ORF">SAMN05444266_11517</name>
</gene>
<dbReference type="SUPFAM" id="SSF53335">
    <property type="entry name" value="S-adenosyl-L-methionine-dependent methyltransferases"/>
    <property type="match status" value="1"/>
</dbReference>
<keyword evidence="2" id="KW-1185">Reference proteome</keyword>
<evidence type="ECO:0000313" key="1">
    <source>
        <dbReference type="EMBL" id="SHM95017.1"/>
    </source>
</evidence>